<reference evidence="2" key="2">
    <citation type="submission" date="2022-01" db="EMBL/GenBank/DDBJ databases">
        <authorList>
            <person name="Yamashiro T."/>
            <person name="Shiraishi A."/>
            <person name="Satake H."/>
            <person name="Nakayama K."/>
        </authorList>
    </citation>
    <scope>NUCLEOTIDE SEQUENCE</scope>
</reference>
<accession>A0ABQ5EQI8</accession>
<evidence type="ECO:0000313" key="2">
    <source>
        <dbReference type="EMBL" id="GJT53078.1"/>
    </source>
</evidence>
<gene>
    <name evidence="2" type="ORF">Tco_0988132</name>
</gene>
<sequence>MTYSANSIPCTDLQQIDTAYSNQLNTAYRSPVRIAEPNLDSVFSYQYFLPLRTNHADILALVSGPKENAKFEIGDKFLKILQDNSFNETDGGDVIDHISKVLEILEWIKIPNMDQNQLRLHVFPISLSEDAREWWNNEIERTVTTWKELAEKFFLKYYPLSHTSNNKIPDDLNNGSDYLGFLNWLGSNFKKPLEHG</sequence>
<comment type="caution">
    <text evidence="2">The sequence shown here is derived from an EMBL/GenBank/DDBJ whole genome shotgun (WGS) entry which is preliminary data.</text>
</comment>
<evidence type="ECO:0000313" key="3">
    <source>
        <dbReference type="Proteomes" id="UP001151760"/>
    </source>
</evidence>
<proteinExistence type="predicted"/>
<evidence type="ECO:0000259" key="1">
    <source>
        <dbReference type="Pfam" id="PF03732"/>
    </source>
</evidence>
<dbReference type="InterPro" id="IPR005162">
    <property type="entry name" value="Retrotrans_gag_dom"/>
</dbReference>
<dbReference type="Proteomes" id="UP001151760">
    <property type="component" value="Unassembled WGS sequence"/>
</dbReference>
<protein>
    <recommendedName>
        <fullName evidence="1">Retrotransposon gag domain-containing protein</fullName>
    </recommendedName>
</protein>
<organism evidence="2 3">
    <name type="scientific">Tanacetum coccineum</name>
    <dbReference type="NCBI Taxonomy" id="301880"/>
    <lineage>
        <taxon>Eukaryota</taxon>
        <taxon>Viridiplantae</taxon>
        <taxon>Streptophyta</taxon>
        <taxon>Embryophyta</taxon>
        <taxon>Tracheophyta</taxon>
        <taxon>Spermatophyta</taxon>
        <taxon>Magnoliopsida</taxon>
        <taxon>eudicotyledons</taxon>
        <taxon>Gunneridae</taxon>
        <taxon>Pentapetalae</taxon>
        <taxon>asterids</taxon>
        <taxon>campanulids</taxon>
        <taxon>Asterales</taxon>
        <taxon>Asteraceae</taxon>
        <taxon>Asteroideae</taxon>
        <taxon>Anthemideae</taxon>
        <taxon>Anthemidinae</taxon>
        <taxon>Tanacetum</taxon>
    </lineage>
</organism>
<dbReference type="EMBL" id="BQNB010016555">
    <property type="protein sequence ID" value="GJT53078.1"/>
    <property type="molecule type" value="Genomic_DNA"/>
</dbReference>
<dbReference type="Pfam" id="PF03732">
    <property type="entry name" value="Retrotrans_gag"/>
    <property type="match status" value="1"/>
</dbReference>
<feature type="domain" description="Retrotransposon gag" evidence="1">
    <location>
        <begin position="122"/>
        <end position="164"/>
    </location>
</feature>
<keyword evidence="3" id="KW-1185">Reference proteome</keyword>
<reference evidence="2" key="1">
    <citation type="journal article" date="2022" name="Int. J. Mol. Sci.">
        <title>Draft Genome of Tanacetum Coccineum: Genomic Comparison of Closely Related Tanacetum-Family Plants.</title>
        <authorList>
            <person name="Yamashiro T."/>
            <person name="Shiraishi A."/>
            <person name="Nakayama K."/>
            <person name="Satake H."/>
        </authorList>
    </citation>
    <scope>NUCLEOTIDE SEQUENCE</scope>
</reference>
<name>A0ABQ5EQI8_9ASTR</name>